<evidence type="ECO:0000256" key="1">
    <source>
        <dbReference type="ARBA" id="ARBA00004141"/>
    </source>
</evidence>
<evidence type="ECO:0000313" key="21">
    <source>
        <dbReference type="EMBL" id="CAL4060434.1"/>
    </source>
</evidence>
<feature type="domain" description="G-protein coupled receptors family 2 profile 1" evidence="18">
    <location>
        <begin position="412"/>
        <end position="516"/>
    </location>
</feature>
<dbReference type="PROSITE" id="PS50221">
    <property type="entry name" value="GAIN_B"/>
    <property type="match status" value="1"/>
</dbReference>
<dbReference type="PROSITE" id="PS50227">
    <property type="entry name" value="G_PROTEIN_RECEP_F2_3"/>
    <property type="match status" value="1"/>
</dbReference>
<evidence type="ECO:0000256" key="8">
    <source>
        <dbReference type="ARBA" id="ARBA00023040"/>
    </source>
</evidence>
<feature type="region of interest" description="Disordered" evidence="14">
    <location>
        <begin position="1321"/>
        <end position="1348"/>
    </location>
</feature>
<dbReference type="InterPro" id="IPR051963">
    <property type="entry name" value="Adhesion_GPCR_A"/>
</dbReference>
<feature type="transmembrane region" description="Helical" evidence="15">
    <location>
        <begin position="974"/>
        <end position="992"/>
    </location>
</feature>
<evidence type="ECO:0000259" key="19">
    <source>
        <dbReference type="PROSITE" id="PS50261"/>
    </source>
</evidence>
<dbReference type="GO" id="GO:0005886">
    <property type="term" value="C:plasma membrane"/>
    <property type="evidence" value="ECO:0007669"/>
    <property type="project" value="TreeGrafter"/>
</dbReference>
<feature type="compositionally biased region" description="Low complexity" evidence="14">
    <location>
        <begin position="1834"/>
        <end position="1846"/>
    </location>
</feature>
<keyword evidence="9 15" id="KW-0472">Membrane</keyword>
<keyword evidence="6" id="KW-0677">Repeat</keyword>
<feature type="compositionally biased region" description="Polar residues" evidence="14">
    <location>
        <begin position="1227"/>
        <end position="1239"/>
    </location>
</feature>
<protein>
    <recommendedName>
        <fullName evidence="23">Adhesion G protein-coupled receptor A3</fullName>
    </recommendedName>
</protein>
<dbReference type="InterPro" id="IPR013783">
    <property type="entry name" value="Ig-like_fold"/>
</dbReference>
<dbReference type="InterPro" id="IPR000203">
    <property type="entry name" value="GPS"/>
</dbReference>
<keyword evidence="11" id="KW-0675">Receptor</keyword>
<feature type="region of interest" description="Disordered" evidence="14">
    <location>
        <begin position="48"/>
        <end position="105"/>
    </location>
</feature>
<evidence type="ECO:0000256" key="4">
    <source>
        <dbReference type="ARBA" id="ARBA00022692"/>
    </source>
</evidence>
<accession>A0AAV2PJS7</accession>
<evidence type="ECO:0000256" key="16">
    <source>
        <dbReference type="SAM" id="SignalP"/>
    </source>
</evidence>
<gene>
    <name evidence="21" type="ORF">MNOR_LOCUS1362</name>
</gene>
<evidence type="ECO:0000256" key="12">
    <source>
        <dbReference type="ARBA" id="ARBA00023224"/>
    </source>
</evidence>
<feature type="transmembrane region" description="Helical" evidence="15">
    <location>
        <begin position="855"/>
        <end position="875"/>
    </location>
</feature>
<feature type="region of interest" description="Disordered" evidence="14">
    <location>
        <begin position="1899"/>
        <end position="1953"/>
    </location>
</feature>
<feature type="compositionally biased region" description="Polar residues" evidence="14">
    <location>
        <begin position="1904"/>
        <end position="1914"/>
    </location>
</feature>
<evidence type="ECO:0000256" key="7">
    <source>
        <dbReference type="ARBA" id="ARBA00022989"/>
    </source>
</evidence>
<evidence type="ECO:0000256" key="6">
    <source>
        <dbReference type="ARBA" id="ARBA00022737"/>
    </source>
</evidence>
<dbReference type="InterPro" id="IPR036445">
    <property type="entry name" value="GPCR_2_extracell_dom_sf"/>
</dbReference>
<reference evidence="21 22" key="1">
    <citation type="submission" date="2024-05" db="EMBL/GenBank/DDBJ databases">
        <authorList>
            <person name="Wallberg A."/>
        </authorList>
    </citation>
    <scope>NUCLEOTIDE SEQUENCE [LARGE SCALE GENOMIC DNA]</scope>
</reference>
<feature type="region of interest" description="Disordered" evidence="14">
    <location>
        <begin position="1693"/>
        <end position="1716"/>
    </location>
</feature>
<feature type="compositionally biased region" description="Polar residues" evidence="14">
    <location>
        <begin position="1693"/>
        <end position="1713"/>
    </location>
</feature>
<dbReference type="SUPFAM" id="SSF111418">
    <property type="entry name" value="Hormone receptor domain"/>
    <property type="match status" value="1"/>
</dbReference>
<dbReference type="InterPro" id="IPR057244">
    <property type="entry name" value="GAIN_B"/>
</dbReference>
<feature type="region of interest" description="Disordered" evidence="14">
    <location>
        <begin position="1780"/>
        <end position="1846"/>
    </location>
</feature>
<evidence type="ECO:0000256" key="15">
    <source>
        <dbReference type="SAM" id="Phobius"/>
    </source>
</evidence>
<dbReference type="InterPro" id="IPR000832">
    <property type="entry name" value="GPCR_2_secretin-like"/>
</dbReference>
<keyword evidence="7 15" id="KW-1133">Transmembrane helix</keyword>
<dbReference type="InterPro" id="IPR007110">
    <property type="entry name" value="Ig-like_dom"/>
</dbReference>
<dbReference type="Gene3D" id="3.80.10.10">
    <property type="entry name" value="Ribonuclease Inhibitor"/>
    <property type="match status" value="1"/>
</dbReference>
<feature type="region of interest" description="Disordered" evidence="14">
    <location>
        <begin position="1220"/>
        <end position="1266"/>
    </location>
</feature>
<feature type="region of interest" description="Disordered" evidence="14">
    <location>
        <begin position="1419"/>
        <end position="1453"/>
    </location>
</feature>
<feature type="compositionally biased region" description="Low complexity" evidence="14">
    <location>
        <begin position="84"/>
        <end position="96"/>
    </location>
</feature>
<dbReference type="InterPro" id="IPR036179">
    <property type="entry name" value="Ig-like_dom_sf"/>
</dbReference>
<dbReference type="InterPro" id="IPR003598">
    <property type="entry name" value="Ig_sub2"/>
</dbReference>
<comment type="similarity">
    <text evidence="2">Belongs to the G-protein coupled receptor 2 family. Adhesion G-protein coupled receptor (ADGR) subfamily.</text>
</comment>
<feature type="transmembrane region" description="Helical" evidence="15">
    <location>
        <begin position="924"/>
        <end position="944"/>
    </location>
</feature>
<evidence type="ECO:0000256" key="3">
    <source>
        <dbReference type="ARBA" id="ARBA00022614"/>
    </source>
</evidence>
<feature type="transmembrane region" description="Helical" evidence="15">
    <location>
        <begin position="1132"/>
        <end position="1155"/>
    </location>
</feature>
<dbReference type="InterPro" id="IPR032675">
    <property type="entry name" value="LRR_dom_sf"/>
</dbReference>
<sequence>MRIPLPLGSKTINHHPPPSSPSHGPTPRQLLLLLLFLVLNHVKQCHSQQGGLQDDQDSTMAPDPATLSNTDSNRSHGGGGAAHTPSFTSPSTTTPSTVPPCPEDLCKHSELKESVVEGPPPGGVLGPPIKVSCHNDLRITHVNDVFACPMPPRTIHLDLSESGLTRLPAGAFSHLPYLEKLDLKKNDISQIEPGAFLNLTNLRRLDLTGNKIISLNGSQLTGLTSLIKLKIGKNPLARIQEGIMNEAKSLKSIDLSDTSLVCDCALAWLVAEPTKRSRPPRVNQSARCARPQRLSDMTLKKLRPDQLTCQGPGDSMVELEPHLDQVVFAGDSLRLRCRVTSAEESPRVHWARGDEHIIPRNPNHPTDNPFFMHSPHHQPPPGAKVKTTYLPDAIESMVEIGSLSDNHSGEWSCLVQGRQGNHTQTVSIYVIAHDTNYCPINVTQDNRGMYWWPRTVAGVPVELPCFSSRPTINSRQRGAVSRGLVLPMLNNPQAIHFCSEDGTWKSLDTSRCPFVSETTKILERFAATILTSSKTTNLRESSRTLRNFTKDGKQFHDSVDLVFLAQTIDHYQGFLGATKDPIETRETADFLVDIISAASLNKELLESAERLNRSSHSLLSSLWSVTDKATKLTRSSATHIQVYQANKTAESFSGLTCSWYRRSLHSTERDFRCNAYNYSRYYSTEDEILDAQIEVPSGVLKYELPKVVNTSEEEGELAIGNPVAAMLQFFVYDTSNLFPRIVESHDSWEVTSPVIGVRIKGQDEHTVLEDQVNVMVTLRSAIYSHNIVPVWWKHNSTNGHGKWMKEGCKVVSMHNSLIVFRCNRLGHFGLLQDMAILHRNRLGERGAEFRPSAPGVYVGSGICIVFLMASILTWAAHHHNINTMSKNKHSFVNTWVALLLLVTLFTAGVYQTENPLLCQGVGVALHYLTTCVLLWIIVTVTNLYKKVTKALRPPMPPEEPPPDIPLPPKPMLRFYLVGWGIALILCGISAAVNMQNYAGYSYCFLAWGPSLGAFFAPSALFVFILSVVFLLTQCVLRSGRTVYSEAGGATETTELELLDANSPGSENAQGMGDDELSLASQDTTVSITDGQHSPLTQLRAHVVTLLLFILTWASAAITTAEPFGSVIPYQVTIFSVIYAVCASSLGIFIFVFFCVSRSDVCDAWRDCRCNLTRLGKEEEETQLTIPANNSLATASNLSSVPVNNANQNLSSINQSVSLNHNPVPITAPSTQSLDSSNTHQTNKSSSLSQSILTGSNKPESLGKGPNNLQLLTLGNMGNDLQYAPEIFYNPKQVGVAKRFFQKQRLRQMVKHNNLGLHNTDSDCNSTVYKPRIPRSNNSESEKSNNFDPSCLGASSKVNNTNIHVDAMAYMYLPTDIQIAQMSVSKHANKEPTPEVLCVLGPGGKVPGYYNYQVHHQQQQQLERVERDTRGWSTIPRKPRAFMEEPLSPVRRSGSFPSVIEEQQDNGTSQTTSQSSALEQLSFIPRPQPPAQALPAHERLPTYPIHTAHNPGIVQPQQQEGMQYHNPVLQQHSHENTGMKRSNHRNSFNSDLTERSDDTGVSHNTEKSRSGRHSKNRTARDRTRAGRPRRKHSRPRARDDKDDWSDDNTSPIIINHLPSTNCAPSTDSDKDMPPHHHFIPFPQRVQQVASPRTQQAVLQNIQNSIDSLNSAINAEIPDDLHVELNWPHVLGQGTVSGNTKSKSPQCPNSYSPDLNESEEPNFCYGGDGGSMGWESEECGSGYWCEGGGEERIKVCEVSGCDNSSLCGGDCGTASDLCGGGNSSEGGTSVDPVVGTSPRGSVNISDSPYDSPLHRYHHNTPDTCSLDSVPRGSLDSAPPVSPSQASSSLFEQDLTMPYHSTPSKGIPNNIHYTSPQDLICLAGTNLGLSITPDDSINLKPCYSPRSPDNSASSVTVTPRLEYTVGSPTVTPRADYSEDSSQGTPRNNYNIDCNTPSQRIESPVYYEENIADSSGNALHHIMNSSAETVVRSEVGKDVFGEDFVSPLNISVGNMNGIEEEDNIVGSGDENVGNDSDENKLGDVCDNVSNREKCDLNVIEEDISDIREGTCKVVNNLVVKPSTEDNHALEFTKNINEVDSGHECSQESSPKRETCV</sequence>
<dbReference type="SMART" id="SM00409">
    <property type="entry name" value="IG"/>
    <property type="match status" value="1"/>
</dbReference>
<dbReference type="SUPFAM" id="SSF52058">
    <property type="entry name" value="L domain-like"/>
    <property type="match status" value="1"/>
</dbReference>
<comment type="subcellular location">
    <subcellularLocation>
        <location evidence="1">Membrane</location>
        <topology evidence="1">Multi-pass membrane protein</topology>
    </subcellularLocation>
</comment>
<keyword evidence="22" id="KW-1185">Reference proteome</keyword>
<organism evidence="21 22">
    <name type="scientific">Meganyctiphanes norvegica</name>
    <name type="common">Northern krill</name>
    <name type="synonym">Thysanopoda norvegica</name>
    <dbReference type="NCBI Taxonomy" id="48144"/>
    <lineage>
        <taxon>Eukaryota</taxon>
        <taxon>Metazoa</taxon>
        <taxon>Ecdysozoa</taxon>
        <taxon>Arthropoda</taxon>
        <taxon>Crustacea</taxon>
        <taxon>Multicrustacea</taxon>
        <taxon>Malacostraca</taxon>
        <taxon>Eumalacostraca</taxon>
        <taxon>Eucarida</taxon>
        <taxon>Euphausiacea</taxon>
        <taxon>Euphausiidae</taxon>
        <taxon>Meganyctiphanes</taxon>
    </lineage>
</organism>
<keyword evidence="4 15" id="KW-0812">Transmembrane</keyword>
<feature type="compositionally biased region" description="Basic residues" evidence="14">
    <location>
        <begin position="1584"/>
        <end position="1594"/>
    </location>
</feature>
<dbReference type="PROSITE" id="PS50835">
    <property type="entry name" value="IG_LIKE"/>
    <property type="match status" value="1"/>
</dbReference>
<dbReference type="PANTHER" id="PTHR45930:SF4">
    <property type="entry name" value="ADHESION G PROTEIN-COUPLED RECEPTOR A3"/>
    <property type="match status" value="1"/>
</dbReference>
<evidence type="ECO:0000259" key="18">
    <source>
        <dbReference type="PROSITE" id="PS50227"/>
    </source>
</evidence>
<feature type="chain" id="PRO_5043696526" description="Adhesion G protein-coupled receptor A3" evidence="16">
    <location>
        <begin position="48"/>
        <end position="2112"/>
    </location>
</feature>
<dbReference type="Proteomes" id="UP001497623">
    <property type="component" value="Unassembled WGS sequence"/>
</dbReference>
<evidence type="ECO:0000256" key="2">
    <source>
        <dbReference type="ARBA" id="ARBA00007343"/>
    </source>
</evidence>
<evidence type="ECO:0000256" key="11">
    <source>
        <dbReference type="ARBA" id="ARBA00023170"/>
    </source>
</evidence>
<dbReference type="Pfam" id="PF00002">
    <property type="entry name" value="7tm_2"/>
    <property type="match status" value="1"/>
</dbReference>
<dbReference type="Pfam" id="PF26588">
    <property type="entry name" value="GAIN_ADGRA3"/>
    <property type="match status" value="1"/>
</dbReference>
<evidence type="ECO:0000256" key="5">
    <source>
        <dbReference type="ARBA" id="ARBA00022729"/>
    </source>
</evidence>
<dbReference type="PROSITE" id="PS50261">
    <property type="entry name" value="G_PROTEIN_RECEP_F2_4"/>
    <property type="match status" value="1"/>
</dbReference>
<feature type="transmembrane region" description="Helical" evidence="15">
    <location>
        <begin position="895"/>
        <end position="912"/>
    </location>
</feature>
<dbReference type="Pfam" id="PF13855">
    <property type="entry name" value="LRR_8"/>
    <property type="match status" value="1"/>
</dbReference>
<dbReference type="EMBL" id="CAXKWB010000362">
    <property type="protein sequence ID" value="CAL4060434.1"/>
    <property type="molecule type" value="Genomic_DNA"/>
</dbReference>
<evidence type="ECO:0000256" key="10">
    <source>
        <dbReference type="ARBA" id="ARBA00023157"/>
    </source>
</evidence>
<dbReference type="PROSITE" id="PS51450">
    <property type="entry name" value="LRR"/>
    <property type="match status" value="2"/>
</dbReference>
<keyword evidence="13" id="KW-0393">Immunoglobulin domain</keyword>
<evidence type="ECO:0000313" key="22">
    <source>
        <dbReference type="Proteomes" id="UP001497623"/>
    </source>
</evidence>
<dbReference type="Gene3D" id="2.60.220.50">
    <property type="match status" value="1"/>
</dbReference>
<dbReference type="PANTHER" id="PTHR45930">
    <property type="entry name" value="G-PROTEIN COUPLED RECEPTOR 124-LIKE PROTEIN"/>
    <property type="match status" value="1"/>
</dbReference>
<feature type="transmembrane region" description="Helical" evidence="15">
    <location>
        <begin position="1004"/>
        <end position="1031"/>
    </location>
</feature>
<evidence type="ECO:0008006" key="23">
    <source>
        <dbReference type="Google" id="ProtNLM"/>
    </source>
</evidence>
<dbReference type="SMART" id="SM00369">
    <property type="entry name" value="LRR_TYP"/>
    <property type="match status" value="4"/>
</dbReference>
<evidence type="ECO:0000256" key="14">
    <source>
        <dbReference type="SAM" id="MobiDB-lite"/>
    </source>
</evidence>
<evidence type="ECO:0000256" key="9">
    <source>
        <dbReference type="ARBA" id="ARBA00023136"/>
    </source>
</evidence>
<evidence type="ECO:0000259" key="17">
    <source>
        <dbReference type="PROSITE" id="PS50221"/>
    </source>
</evidence>
<dbReference type="InterPro" id="IPR001879">
    <property type="entry name" value="GPCR_2_extracellular_dom"/>
</dbReference>
<dbReference type="InterPro" id="IPR003599">
    <property type="entry name" value="Ig_sub"/>
</dbReference>
<feature type="domain" description="Ig-like" evidence="20">
    <location>
        <begin position="312"/>
        <end position="429"/>
    </location>
</feature>
<dbReference type="GO" id="GO:0007166">
    <property type="term" value="P:cell surface receptor signaling pathway"/>
    <property type="evidence" value="ECO:0007669"/>
    <property type="project" value="InterPro"/>
</dbReference>
<feature type="compositionally biased region" description="Basic and acidic residues" evidence="14">
    <location>
        <begin position="1551"/>
        <end position="1568"/>
    </location>
</feature>
<keyword evidence="8" id="KW-0297">G-protein coupled receptor</keyword>
<dbReference type="Gene3D" id="1.20.1070.10">
    <property type="entry name" value="Rhodopsin 7-helix transmembrane proteins"/>
    <property type="match status" value="1"/>
</dbReference>
<comment type="caution">
    <text evidence="21">The sequence shown here is derived from an EMBL/GenBank/DDBJ whole genome shotgun (WGS) entry which is preliminary data.</text>
</comment>
<proteinExistence type="inferred from homology"/>
<feature type="compositionally biased region" description="Polar residues" evidence="14">
    <location>
        <begin position="1607"/>
        <end position="1625"/>
    </location>
</feature>
<feature type="domain" description="G-protein coupled receptors family 2 profile 2" evidence="19">
    <location>
        <begin position="852"/>
        <end position="1157"/>
    </location>
</feature>
<dbReference type="InterPro" id="IPR046338">
    <property type="entry name" value="GAIN_dom_sf"/>
</dbReference>
<feature type="compositionally biased region" description="Polar residues" evidence="14">
    <location>
        <begin position="1936"/>
        <end position="1953"/>
    </location>
</feature>
<dbReference type="GO" id="GO:0004930">
    <property type="term" value="F:G protein-coupled receptor activity"/>
    <property type="evidence" value="ECO:0007669"/>
    <property type="project" value="UniProtKB-KW"/>
</dbReference>
<feature type="compositionally biased region" description="Polar residues" evidence="14">
    <location>
        <begin position="1796"/>
        <end position="1806"/>
    </location>
</feature>
<dbReference type="SMART" id="SM00408">
    <property type="entry name" value="IGc2"/>
    <property type="match status" value="1"/>
</dbReference>
<keyword evidence="5 16" id="KW-0732">Signal</keyword>
<feature type="compositionally biased region" description="Low complexity" evidence="14">
    <location>
        <begin position="1240"/>
        <end position="1256"/>
    </location>
</feature>
<feature type="domain" description="GAIN-B" evidence="17">
    <location>
        <begin position="678"/>
        <end position="838"/>
    </location>
</feature>
<evidence type="ECO:0000259" key="20">
    <source>
        <dbReference type="PROSITE" id="PS50835"/>
    </source>
</evidence>
<keyword evidence="3" id="KW-0433">Leucine-rich repeat</keyword>
<dbReference type="InterPro" id="IPR058808">
    <property type="entry name" value="GAIN_ADGRA2/3"/>
</dbReference>
<feature type="signal peptide" evidence="16">
    <location>
        <begin position="1"/>
        <end position="47"/>
    </location>
</feature>
<keyword evidence="10" id="KW-1015">Disulfide bond</keyword>
<name>A0AAV2PJS7_MEGNR</name>
<evidence type="ECO:0000256" key="13">
    <source>
        <dbReference type="ARBA" id="ARBA00023319"/>
    </source>
</evidence>
<feature type="region of interest" description="Disordered" evidence="14">
    <location>
        <begin position="1533"/>
        <end position="1631"/>
    </location>
</feature>
<dbReference type="Pfam" id="PF01825">
    <property type="entry name" value="GPS"/>
    <property type="match status" value="1"/>
</dbReference>
<dbReference type="InterPro" id="IPR001611">
    <property type="entry name" value="Leu-rich_rpt"/>
</dbReference>
<feature type="region of interest" description="Disordered" evidence="14">
    <location>
        <begin position="1"/>
        <end position="26"/>
    </location>
</feature>
<keyword evidence="12" id="KW-0807">Transducer</keyword>
<dbReference type="InterPro" id="IPR003591">
    <property type="entry name" value="Leu-rich_rpt_typical-subtyp"/>
</dbReference>
<dbReference type="SUPFAM" id="SSF48726">
    <property type="entry name" value="Immunoglobulin"/>
    <property type="match status" value="1"/>
</dbReference>
<dbReference type="InterPro" id="IPR017981">
    <property type="entry name" value="GPCR_2-like_7TM"/>
</dbReference>
<dbReference type="Gene3D" id="2.60.40.10">
    <property type="entry name" value="Immunoglobulins"/>
    <property type="match status" value="1"/>
</dbReference>